<dbReference type="SUPFAM" id="SSF50447">
    <property type="entry name" value="Translation proteins"/>
    <property type="match status" value="1"/>
</dbReference>
<feature type="domain" description="RimM N-terminal" evidence="6">
    <location>
        <begin position="9"/>
        <end position="89"/>
    </location>
</feature>
<reference evidence="8 9" key="1">
    <citation type="submission" date="2020-04" db="EMBL/GenBank/DDBJ databases">
        <title>Parallel evolution in the integration of a co-obligate aphid symbiosis.</title>
        <authorList>
            <person name="Monnin D."/>
            <person name="Jackson R."/>
            <person name="Kiers E.T."/>
            <person name="Bunker M."/>
            <person name="Ellers J."/>
            <person name="Henry L.M."/>
        </authorList>
    </citation>
    <scope>NUCLEOTIDE SEQUENCE [LARGE SCALE GENOMIC DNA]</scope>
    <source>
        <strain evidence="8">MCAR-56B</strain>
    </source>
</reference>
<comment type="function">
    <text evidence="5">An accessory protein needed during the final step in the assembly of 30S ribosomal subunit, possibly for assembly of the head region. Essential for efficient processing of 16S rRNA. May be needed both before and after RbfA during the maturation of 16S rRNA. It has affinity for free ribosomal 30S subunits but not for 70S ribosomes.</text>
</comment>
<evidence type="ECO:0000259" key="6">
    <source>
        <dbReference type="Pfam" id="PF01782"/>
    </source>
</evidence>
<dbReference type="PANTHER" id="PTHR33692:SF1">
    <property type="entry name" value="RIBOSOME MATURATION FACTOR RIMM"/>
    <property type="match status" value="1"/>
</dbReference>
<dbReference type="GO" id="GO:0042274">
    <property type="term" value="P:ribosomal small subunit biogenesis"/>
    <property type="evidence" value="ECO:0007669"/>
    <property type="project" value="UniProtKB-UniRule"/>
</dbReference>
<evidence type="ECO:0000313" key="8">
    <source>
        <dbReference type="EMBL" id="QIQ42170.1"/>
    </source>
</evidence>
<sequence length="171" mass="20467">MNAPNKPLTIGRVGKSYGILGWINIFSFTEEREKIFNYFPWFFCKEKKWTRICIKNWKKHKNHFIVRIQGISDRSIIGKFTNSEIVISSHTLPMLKKNHYYWNDIIRYQVFNTEQCYLGIVINLIRTKNNDVLVVKNKLNIFKKNILIPFIENIIIKNVDTKKKCILVQWN</sequence>
<dbReference type="InterPro" id="IPR011961">
    <property type="entry name" value="RimM"/>
</dbReference>
<dbReference type="InterPro" id="IPR011033">
    <property type="entry name" value="PRC_barrel-like_sf"/>
</dbReference>
<dbReference type="Gene3D" id="2.40.30.60">
    <property type="entry name" value="RimM"/>
    <property type="match status" value="1"/>
</dbReference>
<organism evidence="8 9">
    <name type="scientific">Buchnera aphidicola</name>
    <name type="common">Microlophium carnosum</name>
    <dbReference type="NCBI Taxonomy" id="2708354"/>
    <lineage>
        <taxon>Bacteria</taxon>
        <taxon>Pseudomonadati</taxon>
        <taxon>Pseudomonadota</taxon>
        <taxon>Gammaproteobacteria</taxon>
        <taxon>Enterobacterales</taxon>
        <taxon>Erwiniaceae</taxon>
        <taxon>Buchnera</taxon>
    </lineage>
</organism>
<dbReference type="InterPro" id="IPR056792">
    <property type="entry name" value="PRC_RimM"/>
</dbReference>
<accession>A0A6G9JWE4</accession>
<dbReference type="PANTHER" id="PTHR33692">
    <property type="entry name" value="RIBOSOME MATURATION FACTOR RIMM"/>
    <property type="match status" value="1"/>
</dbReference>
<dbReference type="Pfam" id="PF24986">
    <property type="entry name" value="PRC_RimM"/>
    <property type="match status" value="1"/>
</dbReference>
<dbReference type="EMBL" id="CP048747">
    <property type="protein sequence ID" value="QIQ42170.1"/>
    <property type="molecule type" value="Genomic_DNA"/>
</dbReference>
<dbReference type="AlphaFoldDB" id="A0A6G9JWE4"/>
<name>A0A6G9JWE4_9GAMM</name>
<keyword evidence="4 5" id="KW-0143">Chaperone</keyword>
<keyword evidence="3 5" id="KW-0698">rRNA processing</keyword>
<dbReference type="NCBIfam" id="TIGR02273">
    <property type="entry name" value="16S_RimM"/>
    <property type="match status" value="1"/>
</dbReference>
<comment type="subcellular location">
    <subcellularLocation>
        <location evidence="5">Cytoplasm</location>
    </subcellularLocation>
</comment>
<proteinExistence type="inferred from homology"/>
<evidence type="ECO:0000256" key="4">
    <source>
        <dbReference type="ARBA" id="ARBA00023186"/>
    </source>
</evidence>
<dbReference type="GO" id="GO:0043022">
    <property type="term" value="F:ribosome binding"/>
    <property type="evidence" value="ECO:0007669"/>
    <property type="project" value="InterPro"/>
</dbReference>
<comment type="subunit">
    <text evidence="5">Binds ribosomal protein uS19.</text>
</comment>
<dbReference type="GO" id="GO:0005737">
    <property type="term" value="C:cytoplasm"/>
    <property type="evidence" value="ECO:0007669"/>
    <property type="project" value="UniProtKB-SubCell"/>
</dbReference>
<dbReference type="GO" id="GO:0005840">
    <property type="term" value="C:ribosome"/>
    <property type="evidence" value="ECO:0007669"/>
    <property type="project" value="InterPro"/>
</dbReference>
<evidence type="ECO:0000256" key="1">
    <source>
        <dbReference type="ARBA" id="ARBA00022490"/>
    </source>
</evidence>
<evidence type="ECO:0000313" key="9">
    <source>
        <dbReference type="Proteomes" id="UP000503183"/>
    </source>
</evidence>
<dbReference type="SUPFAM" id="SSF50346">
    <property type="entry name" value="PRC-barrel domain"/>
    <property type="match status" value="1"/>
</dbReference>
<gene>
    <name evidence="5 8" type="primary">rimM</name>
    <name evidence="8" type="ORF">G4A98_01975</name>
</gene>
<dbReference type="Proteomes" id="UP000503183">
    <property type="component" value="Chromosome"/>
</dbReference>
<feature type="domain" description="Ribosome maturation factor RimM PRC barrel" evidence="7">
    <location>
        <begin position="102"/>
        <end position="170"/>
    </location>
</feature>
<dbReference type="HAMAP" id="MF_00014">
    <property type="entry name" value="Ribosome_mat_RimM"/>
    <property type="match status" value="1"/>
</dbReference>
<comment type="domain">
    <text evidence="5">The PRC barrel domain binds ribosomal protein uS19.</text>
</comment>
<protein>
    <recommendedName>
        <fullName evidence="5">Ribosome maturation factor RimM</fullName>
    </recommendedName>
</protein>
<evidence type="ECO:0000256" key="3">
    <source>
        <dbReference type="ARBA" id="ARBA00022552"/>
    </source>
</evidence>
<dbReference type="GO" id="GO:0006364">
    <property type="term" value="P:rRNA processing"/>
    <property type="evidence" value="ECO:0007669"/>
    <property type="project" value="UniProtKB-UniRule"/>
</dbReference>
<comment type="similarity">
    <text evidence="5">Belongs to the RimM family.</text>
</comment>
<dbReference type="InterPro" id="IPR036976">
    <property type="entry name" value="RimM_N_sf"/>
</dbReference>
<keyword evidence="2 5" id="KW-0690">Ribosome biogenesis</keyword>
<dbReference type="Gene3D" id="2.30.30.240">
    <property type="entry name" value="PRC-barrel domain"/>
    <property type="match status" value="1"/>
</dbReference>
<evidence type="ECO:0000259" key="7">
    <source>
        <dbReference type="Pfam" id="PF24986"/>
    </source>
</evidence>
<dbReference type="Pfam" id="PF01782">
    <property type="entry name" value="RimM"/>
    <property type="match status" value="1"/>
</dbReference>
<dbReference type="InterPro" id="IPR009000">
    <property type="entry name" value="Transl_B-barrel_sf"/>
</dbReference>
<evidence type="ECO:0000256" key="5">
    <source>
        <dbReference type="HAMAP-Rule" id="MF_00014"/>
    </source>
</evidence>
<evidence type="ECO:0000256" key="2">
    <source>
        <dbReference type="ARBA" id="ARBA00022517"/>
    </source>
</evidence>
<keyword evidence="1 5" id="KW-0963">Cytoplasm</keyword>
<dbReference type="InterPro" id="IPR002676">
    <property type="entry name" value="RimM_N"/>
</dbReference>